<dbReference type="InterPro" id="IPR002925">
    <property type="entry name" value="Dienelactn_hydro"/>
</dbReference>
<dbReference type="EMBL" id="FRCP01000013">
    <property type="protein sequence ID" value="SHM61419.1"/>
    <property type="molecule type" value="Genomic_DNA"/>
</dbReference>
<dbReference type="PANTHER" id="PTHR46623:SF6">
    <property type="entry name" value="ALPHA_BETA-HYDROLASES SUPERFAMILY PROTEIN"/>
    <property type="match status" value="1"/>
</dbReference>
<dbReference type="SUPFAM" id="SSF53474">
    <property type="entry name" value="alpha/beta-Hydrolases"/>
    <property type="match status" value="1"/>
</dbReference>
<dbReference type="Proteomes" id="UP000184038">
    <property type="component" value="Unassembled WGS sequence"/>
</dbReference>
<dbReference type="RefSeq" id="WP_242952542.1">
    <property type="nucleotide sequence ID" value="NZ_FRCP01000013.1"/>
</dbReference>
<dbReference type="InterPro" id="IPR029058">
    <property type="entry name" value="AB_hydrolase_fold"/>
</dbReference>
<feature type="domain" description="Dienelactone hydrolase" evidence="1">
    <location>
        <begin position="196"/>
        <end position="382"/>
    </location>
</feature>
<protein>
    <submittedName>
        <fullName evidence="2">Dienelactone hydrolase</fullName>
    </submittedName>
</protein>
<dbReference type="STRING" id="1120996.SAMN02746066_02591"/>
<evidence type="ECO:0000313" key="2">
    <source>
        <dbReference type="EMBL" id="SHM61419.1"/>
    </source>
</evidence>
<name>A0A1M7K7Z7_9FIRM</name>
<proteinExistence type="predicted"/>
<sequence>MIYKRISNESIFFHSENIELIFAMVGVLNGDNKYPIYEQTYSKEFITYIKQKYCFLYSLHQQMKDFGSGLLEAIMQLEVQSESLDVIEEKVRALDKWLFIHYFFGGDGELTDFEKAYKEDTIVDLYNSSEHFTKYVPFLVFNIIFKQTEQVINDLFLCVREFNTVEFNEVLVKYREGFQTKLAITEKGLLELPPLKNNKNALIVLHEIYGINKFIDDVCVQYQKEDFDVYCPNLLDKECYSYEQAKEAYDNFVNVIGFNIYEQIKEFIYILKERYEKVFILGFSVGATIAWRCSESDRCDGVIACYGSRIRDYVEVKPRCQVLLLFAEQDSFDVEATTKKLSKTNRVSYTTLKSNHGFMDAYSVHYNEEQAKKGHAYIKEFLIRNSRI</sequence>
<keyword evidence="3" id="KW-1185">Reference proteome</keyword>
<evidence type="ECO:0000259" key="1">
    <source>
        <dbReference type="Pfam" id="PF01738"/>
    </source>
</evidence>
<dbReference type="Pfam" id="PF01738">
    <property type="entry name" value="DLH"/>
    <property type="match status" value="1"/>
</dbReference>
<reference evidence="2 3" key="1">
    <citation type="submission" date="2016-11" db="EMBL/GenBank/DDBJ databases">
        <authorList>
            <person name="Jaros S."/>
            <person name="Januszkiewicz K."/>
            <person name="Wedrychowicz H."/>
        </authorList>
    </citation>
    <scope>NUCLEOTIDE SEQUENCE [LARGE SCALE GENOMIC DNA]</scope>
    <source>
        <strain evidence="2 3">DSM 15930</strain>
    </source>
</reference>
<gene>
    <name evidence="2" type="ORF">SAMN02746066_02591</name>
</gene>
<dbReference type="GO" id="GO:0016787">
    <property type="term" value="F:hydrolase activity"/>
    <property type="evidence" value="ECO:0007669"/>
    <property type="project" value="UniProtKB-KW"/>
</dbReference>
<evidence type="ECO:0000313" key="3">
    <source>
        <dbReference type="Proteomes" id="UP000184038"/>
    </source>
</evidence>
<dbReference type="Gene3D" id="3.40.50.1820">
    <property type="entry name" value="alpha/beta hydrolase"/>
    <property type="match status" value="1"/>
</dbReference>
<organism evidence="2 3">
    <name type="scientific">Anaerosporobacter mobilis DSM 15930</name>
    <dbReference type="NCBI Taxonomy" id="1120996"/>
    <lineage>
        <taxon>Bacteria</taxon>
        <taxon>Bacillati</taxon>
        <taxon>Bacillota</taxon>
        <taxon>Clostridia</taxon>
        <taxon>Lachnospirales</taxon>
        <taxon>Lachnospiraceae</taxon>
        <taxon>Anaerosporobacter</taxon>
    </lineage>
</organism>
<dbReference type="PANTHER" id="PTHR46623">
    <property type="entry name" value="CARBOXYMETHYLENEBUTENOLIDASE-RELATED"/>
    <property type="match status" value="1"/>
</dbReference>
<keyword evidence="2" id="KW-0378">Hydrolase</keyword>
<dbReference type="InterPro" id="IPR051049">
    <property type="entry name" value="Dienelactone_hydrolase-like"/>
</dbReference>
<dbReference type="AlphaFoldDB" id="A0A1M7K7Z7"/>
<accession>A0A1M7K7Z7</accession>